<dbReference type="EMBL" id="LQPE01000115">
    <property type="protein sequence ID" value="ORW03727.1"/>
    <property type="molecule type" value="Genomic_DNA"/>
</dbReference>
<organism evidence="2 3">
    <name type="scientific">Mycobacterium kyorinense</name>
    <dbReference type="NCBI Taxonomy" id="487514"/>
    <lineage>
        <taxon>Bacteria</taxon>
        <taxon>Bacillati</taxon>
        <taxon>Actinomycetota</taxon>
        <taxon>Actinomycetes</taxon>
        <taxon>Mycobacteriales</taxon>
        <taxon>Mycobacteriaceae</taxon>
        <taxon>Mycobacterium</taxon>
    </lineage>
</organism>
<dbReference type="Pfam" id="PF21818">
    <property type="entry name" value="DUF6884"/>
    <property type="match status" value="1"/>
</dbReference>
<protein>
    <recommendedName>
        <fullName evidence="1">DUF6884 domain-containing protein</fullName>
    </recommendedName>
</protein>
<proteinExistence type="predicted"/>
<dbReference type="AlphaFoldDB" id="A0A1X1XY04"/>
<dbReference type="OrthoDB" id="4729827at2"/>
<evidence type="ECO:0000259" key="1">
    <source>
        <dbReference type="Pfam" id="PF21818"/>
    </source>
</evidence>
<feature type="domain" description="DUF6884" evidence="1">
    <location>
        <begin position="99"/>
        <end position="187"/>
    </location>
</feature>
<dbReference type="InterPro" id="IPR049251">
    <property type="entry name" value="DUF6884"/>
</dbReference>
<evidence type="ECO:0000313" key="2">
    <source>
        <dbReference type="EMBL" id="ORW03727.1"/>
    </source>
</evidence>
<gene>
    <name evidence="2" type="ORF">AWC14_00365</name>
</gene>
<dbReference type="RefSeq" id="WP_083071426.1">
    <property type="nucleotide sequence ID" value="NZ_LQPE01000115.1"/>
</dbReference>
<name>A0A1X1XY04_9MYCO</name>
<dbReference type="Proteomes" id="UP000193487">
    <property type="component" value="Unassembled WGS sequence"/>
</dbReference>
<accession>A0A1X1XY04</accession>
<comment type="caution">
    <text evidence="2">The sequence shown here is derived from an EMBL/GenBank/DDBJ whole genome shotgun (WGS) entry which is preliminary data.</text>
</comment>
<sequence length="250" mass="26611">MDAVTAVNEAAQRHGWRRVEHKPHDSVFGRGVQRLIVGYSRTGKAVDCAIFYPLGPGTGYIDDPTPHYSVGGGGGNKLDTVVRWLATEPSHDPLPSTLVLIPCAARKLARGAPAGELYDSAHFRLTVRAAQARAHMVDARVMILSAKYGLVRLERVIQPYDVTFGQPGAVDVALLATQLSAQHVDTVEALLPSRYLAVVRQALEIIEQRGSGCIELVNLYLGAAGIGYQRAVLSALLAEAATHSSAAAGA</sequence>
<reference evidence="2 3" key="1">
    <citation type="submission" date="2016-01" db="EMBL/GenBank/DDBJ databases">
        <title>The new phylogeny of the genus Mycobacterium.</title>
        <authorList>
            <person name="Tarcisio F."/>
            <person name="Conor M."/>
            <person name="Antonella G."/>
            <person name="Elisabetta G."/>
            <person name="Giulia F.S."/>
            <person name="Sara T."/>
            <person name="Anna F."/>
            <person name="Clotilde B."/>
            <person name="Roberto B."/>
            <person name="Veronica D.S."/>
            <person name="Fabio R."/>
            <person name="Monica P."/>
            <person name="Olivier J."/>
            <person name="Enrico T."/>
            <person name="Nicola S."/>
        </authorList>
    </citation>
    <scope>NUCLEOTIDE SEQUENCE [LARGE SCALE GENOMIC DNA]</scope>
    <source>
        <strain evidence="2 3">DSM 45166</strain>
    </source>
</reference>
<evidence type="ECO:0000313" key="3">
    <source>
        <dbReference type="Proteomes" id="UP000193487"/>
    </source>
</evidence>
<keyword evidence="3" id="KW-1185">Reference proteome</keyword>